<dbReference type="PANTHER" id="PTHR36707">
    <property type="entry name" value="T20M3.17 PROTEIN"/>
    <property type="match status" value="1"/>
</dbReference>
<reference evidence="3" key="1">
    <citation type="journal article" date="2016" name="Nat. Biotechnol.">
        <title>Sequencing wild and cultivated cassava and related species reveals extensive interspecific hybridization and genetic diversity.</title>
        <authorList>
            <person name="Bredeson J.V."/>
            <person name="Lyons J.B."/>
            <person name="Prochnik S.E."/>
            <person name="Wu G.A."/>
            <person name="Ha C.M."/>
            <person name="Edsinger-Gonzales E."/>
            <person name="Grimwood J."/>
            <person name="Schmutz J."/>
            <person name="Rabbi I.Y."/>
            <person name="Egesi C."/>
            <person name="Nauluvula P."/>
            <person name="Lebot V."/>
            <person name="Ndunguru J."/>
            <person name="Mkamilo G."/>
            <person name="Bart R.S."/>
            <person name="Setter T.L."/>
            <person name="Gleadow R.M."/>
            <person name="Kulakow P."/>
            <person name="Ferguson M.E."/>
            <person name="Rounsley S."/>
            <person name="Rokhsar D.S."/>
        </authorList>
    </citation>
    <scope>NUCLEOTIDE SEQUENCE [LARGE SCALE GENOMIC DNA]</scope>
    <source>
        <strain evidence="3">cv. AM560-2</strain>
    </source>
</reference>
<keyword evidence="3" id="KW-1185">Reference proteome</keyword>
<proteinExistence type="predicted"/>
<dbReference type="Proteomes" id="UP000091857">
    <property type="component" value="Chromosome 11"/>
</dbReference>
<dbReference type="OrthoDB" id="773993at2759"/>
<dbReference type="AlphaFoldDB" id="A0A2C9V0C8"/>
<dbReference type="EMBL" id="CM004397">
    <property type="protein sequence ID" value="OAY37665.1"/>
    <property type="molecule type" value="Genomic_DNA"/>
</dbReference>
<dbReference type="Gramene" id="Manes.11G119400.1.v8.1">
    <property type="protein sequence ID" value="Manes.11G119400.1.v8.1.CDS.1"/>
    <property type="gene ID" value="Manes.11G119400.v8.1"/>
</dbReference>
<name>A0A2C9V0C8_MANES</name>
<feature type="compositionally biased region" description="Polar residues" evidence="1">
    <location>
        <begin position="92"/>
        <end position="113"/>
    </location>
</feature>
<dbReference type="OMA" id="DEWMISW"/>
<evidence type="ECO:0000256" key="1">
    <source>
        <dbReference type="SAM" id="MobiDB-lite"/>
    </source>
</evidence>
<gene>
    <name evidence="2" type="ORF">MANES_11G119400v8</name>
</gene>
<evidence type="ECO:0000313" key="3">
    <source>
        <dbReference type="Proteomes" id="UP000091857"/>
    </source>
</evidence>
<feature type="compositionally biased region" description="Basic and acidic residues" evidence="1">
    <location>
        <begin position="79"/>
        <end position="90"/>
    </location>
</feature>
<feature type="region of interest" description="Disordered" evidence="1">
    <location>
        <begin position="79"/>
        <end position="113"/>
    </location>
</feature>
<protein>
    <submittedName>
        <fullName evidence="2">Uncharacterized protein</fullName>
    </submittedName>
</protein>
<accession>A0A2C9V0C8</accession>
<sequence>MEEDIDLDKQLVKSSYCGDDECTWLSSAVSTPSSVFEDYRFSTSLHVSIDEKLFISWLSRLEKFVLYLDKGSLHFEDPRVNANPEEKAEDILNNSTSPDAASDSSMNKSESFRSSSGQFCEDSTSCNNSLMPCSTNFDSSSSSSSSQMSDSDRISFLVPLVNLEGEDSQWISSDAELDSDYFSSGFPSPSCKNCEVSLWENNSLDQEVNLEDFDTDEPLFWPSQWKLDWNCEETWRCFSMSPRKYITDPGTLQHTSTNVVGTKFHVRRKDTNEGFRESPEFSSGSTASTLLERKQSKNNFIRKINPAPSRLRKSRKISMKIVPIEMENDLDKRKDKEFSIQQSNCSDRDFLEDDFTKNGEVPIEKLLGLGEFDGHEGVDSEFNEDIFSLEESL</sequence>
<comment type="caution">
    <text evidence="2">The sequence shown here is derived from an EMBL/GenBank/DDBJ whole genome shotgun (WGS) entry which is preliminary data.</text>
</comment>
<organism evidence="2 3">
    <name type="scientific">Manihot esculenta</name>
    <name type="common">Cassava</name>
    <name type="synonym">Jatropha manihot</name>
    <dbReference type="NCBI Taxonomy" id="3983"/>
    <lineage>
        <taxon>Eukaryota</taxon>
        <taxon>Viridiplantae</taxon>
        <taxon>Streptophyta</taxon>
        <taxon>Embryophyta</taxon>
        <taxon>Tracheophyta</taxon>
        <taxon>Spermatophyta</taxon>
        <taxon>Magnoliopsida</taxon>
        <taxon>eudicotyledons</taxon>
        <taxon>Gunneridae</taxon>
        <taxon>Pentapetalae</taxon>
        <taxon>rosids</taxon>
        <taxon>fabids</taxon>
        <taxon>Malpighiales</taxon>
        <taxon>Euphorbiaceae</taxon>
        <taxon>Crotonoideae</taxon>
        <taxon>Manihoteae</taxon>
        <taxon>Manihot</taxon>
    </lineage>
</organism>
<dbReference type="PANTHER" id="PTHR36707:SF1">
    <property type="entry name" value="T20M3.17 PROTEIN"/>
    <property type="match status" value="1"/>
</dbReference>
<evidence type="ECO:0000313" key="2">
    <source>
        <dbReference type="EMBL" id="OAY37665.1"/>
    </source>
</evidence>